<dbReference type="InterPro" id="IPR019191">
    <property type="entry name" value="Essential_protein_Yae1_N"/>
</dbReference>
<evidence type="ECO:0000256" key="2">
    <source>
        <dbReference type="ARBA" id="ARBA00004496"/>
    </source>
</evidence>
<dbReference type="GO" id="GO:0005634">
    <property type="term" value="C:nucleus"/>
    <property type="evidence" value="ECO:0007669"/>
    <property type="project" value="UniProtKB-SubCell"/>
</dbReference>
<evidence type="ECO:0000259" key="5">
    <source>
        <dbReference type="Pfam" id="PF09811"/>
    </source>
</evidence>
<keyword evidence="3" id="KW-0963">Cytoplasm</keyword>
<name>M4EGZ4_BRACM</name>
<dbReference type="AlphaFoldDB" id="M4EGZ4"/>
<evidence type="ECO:0000313" key="6">
    <source>
        <dbReference type="EnsemblPlants" id="Bra028059.1-P"/>
    </source>
</evidence>
<proteinExistence type="predicted"/>
<dbReference type="EnsemblPlants" id="Bra028059.1">
    <property type="protein sequence ID" value="Bra028059.1-P"/>
    <property type="gene ID" value="Bra028059"/>
</dbReference>
<accession>M4EGZ4</accession>
<protein>
    <recommendedName>
        <fullName evidence="5">Essential protein Yae1 N-terminal domain-containing protein</fullName>
    </recommendedName>
</protein>
<keyword evidence="7" id="KW-1185">Reference proteome</keyword>
<dbReference type="HOGENOM" id="CLU_069930_0_0_1"/>
<dbReference type="Proteomes" id="UP000011750">
    <property type="component" value="Chromosome A09"/>
</dbReference>
<dbReference type="OMA" id="ETKYKFR"/>
<dbReference type="PANTHER" id="PTHR18829:SF0">
    <property type="entry name" value="PROTEIN YAE1 HOMOLOG"/>
    <property type="match status" value="1"/>
</dbReference>
<reference evidence="6 7" key="1">
    <citation type="journal article" date="2011" name="Nat. Genet.">
        <title>The genome of the mesopolyploid crop species Brassica rapa.</title>
        <authorList>
            <consortium name="Brassica rapa Genome Sequencing Project Consortium"/>
            <person name="Wang X."/>
            <person name="Wang H."/>
            <person name="Wang J."/>
            <person name="Sun R."/>
            <person name="Wu J."/>
            <person name="Liu S."/>
            <person name="Bai Y."/>
            <person name="Mun J.H."/>
            <person name="Bancroft I."/>
            <person name="Cheng F."/>
            <person name="Huang S."/>
            <person name="Li X."/>
            <person name="Hua W."/>
            <person name="Wang J."/>
            <person name="Wang X."/>
            <person name="Freeling M."/>
            <person name="Pires J.C."/>
            <person name="Paterson A.H."/>
            <person name="Chalhoub B."/>
            <person name="Wang B."/>
            <person name="Hayward A."/>
            <person name="Sharpe A.G."/>
            <person name="Park B.S."/>
            <person name="Weisshaar B."/>
            <person name="Liu B."/>
            <person name="Li B."/>
            <person name="Liu B."/>
            <person name="Tong C."/>
            <person name="Song C."/>
            <person name="Duran C."/>
            <person name="Peng C."/>
            <person name="Geng C."/>
            <person name="Koh C."/>
            <person name="Lin C."/>
            <person name="Edwards D."/>
            <person name="Mu D."/>
            <person name="Shen D."/>
            <person name="Soumpourou E."/>
            <person name="Li F."/>
            <person name="Fraser F."/>
            <person name="Conant G."/>
            <person name="Lassalle G."/>
            <person name="King G.J."/>
            <person name="Bonnema G."/>
            <person name="Tang H."/>
            <person name="Wang H."/>
            <person name="Belcram H."/>
            <person name="Zhou H."/>
            <person name="Hirakawa H."/>
            <person name="Abe H."/>
            <person name="Guo H."/>
            <person name="Wang H."/>
            <person name="Jin H."/>
            <person name="Parkin I.A."/>
            <person name="Batley J."/>
            <person name="Kim J.S."/>
            <person name="Just J."/>
            <person name="Li J."/>
            <person name="Xu J."/>
            <person name="Deng J."/>
            <person name="Kim J.A."/>
            <person name="Li J."/>
            <person name="Yu J."/>
            <person name="Meng J."/>
            <person name="Wang J."/>
            <person name="Min J."/>
            <person name="Poulain J."/>
            <person name="Wang J."/>
            <person name="Hatakeyama K."/>
            <person name="Wu K."/>
            <person name="Wang L."/>
            <person name="Fang L."/>
            <person name="Trick M."/>
            <person name="Links M.G."/>
            <person name="Zhao M."/>
            <person name="Jin M."/>
            <person name="Ramchiary N."/>
            <person name="Drou N."/>
            <person name="Berkman P.J."/>
            <person name="Cai Q."/>
            <person name="Huang Q."/>
            <person name="Li R."/>
            <person name="Tabata S."/>
            <person name="Cheng S."/>
            <person name="Zhang S."/>
            <person name="Zhang S."/>
            <person name="Huang S."/>
            <person name="Sato S."/>
            <person name="Sun S."/>
            <person name="Kwon S.J."/>
            <person name="Choi S.R."/>
            <person name="Lee T.H."/>
            <person name="Fan W."/>
            <person name="Zhao X."/>
            <person name="Tan X."/>
            <person name="Xu X."/>
            <person name="Wang Y."/>
            <person name="Qiu Y."/>
            <person name="Yin Y."/>
            <person name="Li Y."/>
            <person name="Du Y."/>
            <person name="Liao Y."/>
            <person name="Lim Y."/>
            <person name="Narusaka Y."/>
            <person name="Wang Y."/>
            <person name="Wang Z."/>
            <person name="Li Z."/>
            <person name="Wang Z."/>
            <person name="Xiong Z."/>
            <person name="Zhang Z."/>
        </authorList>
    </citation>
    <scope>NUCLEOTIDE SEQUENCE [LARGE SCALE GENOMIC DNA]</scope>
    <source>
        <strain evidence="6 7">cv. Chiifu-401-42</strain>
    </source>
</reference>
<evidence type="ECO:0000256" key="1">
    <source>
        <dbReference type="ARBA" id="ARBA00004123"/>
    </source>
</evidence>
<dbReference type="STRING" id="51351.M4EGZ4"/>
<dbReference type="PANTHER" id="PTHR18829">
    <property type="entry name" value="PROTEIN YAE1 HOMOLOG"/>
    <property type="match status" value="1"/>
</dbReference>
<dbReference type="Pfam" id="PF09811">
    <property type="entry name" value="Yae1_N"/>
    <property type="match status" value="1"/>
</dbReference>
<evidence type="ECO:0000313" key="7">
    <source>
        <dbReference type="Proteomes" id="UP000011750"/>
    </source>
</evidence>
<evidence type="ECO:0000256" key="3">
    <source>
        <dbReference type="ARBA" id="ARBA00022490"/>
    </source>
</evidence>
<evidence type="ECO:0000256" key="4">
    <source>
        <dbReference type="ARBA" id="ARBA00023242"/>
    </source>
</evidence>
<dbReference type="eggNOG" id="ENOG502RZP7">
    <property type="taxonomic scope" value="Eukaryota"/>
</dbReference>
<keyword evidence="4" id="KW-0539">Nucleus</keyword>
<dbReference type="Gramene" id="Bra028059.1">
    <property type="protein sequence ID" value="Bra028059.1-P"/>
    <property type="gene ID" value="Bra028059"/>
</dbReference>
<dbReference type="GO" id="GO:0005737">
    <property type="term" value="C:cytoplasm"/>
    <property type="evidence" value="ECO:0007669"/>
    <property type="project" value="UniProtKB-SubCell"/>
</dbReference>
<organism evidence="6 7">
    <name type="scientific">Brassica campestris</name>
    <name type="common">Field mustard</name>
    <dbReference type="NCBI Taxonomy" id="3711"/>
    <lineage>
        <taxon>Eukaryota</taxon>
        <taxon>Viridiplantae</taxon>
        <taxon>Streptophyta</taxon>
        <taxon>Embryophyta</taxon>
        <taxon>Tracheophyta</taxon>
        <taxon>Spermatophyta</taxon>
        <taxon>Magnoliopsida</taxon>
        <taxon>eudicotyledons</taxon>
        <taxon>Gunneridae</taxon>
        <taxon>Pentapetalae</taxon>
        <taxon>rosids</taxon>
        <taxon>malvids</taxon>
        <taxon>Brassicales</taxon>
        <taxon>Brassicaceae</taxon>
        <taxon>Brassiceae</taxon>
        <taxon>Brassica</taxon>
    </lineage>
</organism>
<comment type="subcellular location">
    <subcellularLocation>
        <location evidence="2">Cytoplasm</location>
    </subcellularLocation>
    <subcellularLocation>
        <location evidence="1">Nucleus</location>
    </subcellularLocation>
</comment>
<dbReference type="FunCoup" id="M4EGZ4">
    <property type="interactions" value="43"/>
</dbReference>
<feature type="domain" description="Essential protein Yae1 N-terminal" evidence="5">
    <location>
        <begin position="84"/>
        <end position="121"/>
    </location>
</feature>
<dbReference type="InterPro" id="IPR038881">
    <property type="entry name" value="Yae1-like"/>
</dbReference>
<dbReference type="InParanoid" id="M4EGZ4"/>
<reference evidence="6" key="3">
    <citation type="submission" date="2023-03" db="UniProtKB">
        <authorList>
            <consortium name="EnsemblPlants"/>
        </authorList>
    </citation>
    <scope>IDENTIFICATION</scope>
    <source>
        <strain evidence="6">cv. Chiifu-401-42</strain>
    </source>
</reference>
<sequence>MCFVCYDYTDDKSNFAKELYGEGLQLSKPEQAGINLMSVRLGNDDHNLEGLDGSFFGSSNDEPSEAYSMNKEAEKICEKFHTVGYRDGISAGQEAKAQEGYNVGYMESVLAGYKFGIVRGVSSAIAFLPDELREKLIDEQENKDKFHKLHDSVHALSTEAAMKVFYGTLTTKQVDDKSGEEGSDSSLASVTSTTDLASYVSELSSLLDKSPKIEVRLDTYTKRSMEKKA</sequence>
<reference evidence="6 7" key="2">
    <citation type="journal article" date="2018" name="Hortic Res">
        <title>Improved Brassica rapa reference genome by single-molecule sequencing and chromosome conformation capture technologies.</title>
        <authorList>
            <person name="Zhang L."/>
            <person name="Cai X."/>
            <person name="Wu J."/>
            <person name="Liu M."/>
            <person name="Grob S."/>
            <person name="Cheng F."/>
            <person name="Liang J."/>
            <person name="Cai C."/>
            <person name="Liu Z."/>
            <person name="Liu B."/>
            <person name="Wang F."/>
            <person name="Li S."/>
            <person name="Liu F."/>
            <person name="Li X."/>
            <person name="Cheng L."/>
            <person name="Yang W."/>
            <person name="Li M.H."/>
            <person name="Grossniklaus U."/>
            <person name="Zheng H."/>
            <person name="Wang X."/>
        </authorList>
    </citation>
    <scope>NUCLEOTIDE SEQUENCE [LARGE SCALE GENOMIC DNA]</scope>
    <source>
        <strain evidence="6 7">cv. Chiifu-401-42</strain>
    </source>
</reference>